<evidence type="ECO:0000256" key="4">
    <source>
        <dbReference type="ARBA" id="ARBA00022989"/>
    </source>
</evidence>
<evidence type="ECO:0000313" key="8">
    <source>
        <dbReference type="EMBL" id="MVW62451.1"/>
    </source>
</evidence>
<dbReference type="Proteomes" id="UP000443353">
    <property type="component" value="Unassembled WGS sequence"/>
</dbReference>
<gene>
    <name evidence="8" type="ORF">GPY61_21200</name>
</gene>
<keyword evidence="9" id="KW-1185">Reference proteome</keyword>
<evidence type="ECO:0000256" key="1">
    <source>
        <dbReference type="ARBA" id="ARBA00004141"/>
    </source>
</evidence>
<dbReference type="PANTHER" id="PTHR32322:SF2">
    <property type="entry name" value="EAMA DOMAIN-CONTAINING PROTEIN"/>
    <property type="match status" value="1"/>
</dbReference>
<sequence length="270" mass="28019">MSRAAWACALGAILLWALFATLVRLAGDAPPLLLTGVALCCGGLASIHRWREWRVPAAILGFGIASLFLYHACLVAAFRLAPIAEANLLNYLWPLLIVVLARRAVPLRRSQLAGCVIAFAGGALVIAPSAPTVTHLAGYALAVLAAFTWAVYSLAPARLPAYSSWATGGFCLGAGLLALAAHALFETPYRPSGTELAGMAAIGIGPLGLSFVLWDRAMRTGRAAKIGSLSYLTPVLSTLALAVTGAVAAGSWWRLGPALLLVAAGVRLAR</sequence>
<feature type="domain" description="EamA" evidence="7">
    <location>
        <begin position="8"/>
        <end position="126"/>
    </location>
</feature>
<dbReference type="SUPFAM" id="SSF103481">
    <property type="entry name" value="Multidrug resistance efflux transporter EmrE"/>
    <property type="match status" value="1"/>
</dbReference>
<evidence type="ECO:0000256" key="2">
    <source>
        <dbReference type="ARBA" id="ARBA00007362"/>
    </source>
</evidence>
<feature type="transmembrane region" description="Helical" evidence="6">
    <location>
        <begin position="196"/>
        <end position="214"/>
    </location>
</feature>
<keyword evidence="3 6" id="KW-0812">Transmembrane</keyword>
<protein>
    <submittedName>
        <fullName evidence="8">EamA family transporter</fullName>
    </submittedName>
</protein>
<feature type="transmembrane region" description="Helical" evidence="6">
    <location>
        <begin position="112"/>
        <end position="130"/>
    </location>
</feature>
<dbReference type="EMBL" id="WSES01000006">
    <property type="protein sequence ID" value="MVW62451.1"/>
    <property type="molecule type" value="Genomic_DNA"/>
</dbReference>
<feature type="transmembrane region" description="Helical" evidence="6">
    <location>
        <begin position="252"/>
        <end position="269"/>
    </location>
</feature>
<evidence type="ECO:0000259" key="7">
    <source>
        <dbReference type="Pfam" id="PF00892"/>
    </source>
</evidence>
<feature type="transmembrane region" description="Helical" evidence="6">
    <location>
        <begin position="162"/>
        <end position="184"/>
    </location>
</feature>
<dbReference type="InterPro" id="IPR037185">
    <property type="entry name" value="EmrE-like"/>
</dbReference>
<proteinExistence type="inferred from homology"/>
<comment type="subcellular location">
    <subcellularLocation>
        <location evidence="1">Membrane</location>
        <topology evidence="1">Multi-pass membrane protein</topology>
    </subcellularLocation>
</comment>
<keyword evidence="4 6" id="KW-1133">Transmembrane helix</keyword>
<dbReference type="Pfam" id="PF00892">
    <property type="entry name" value="EamA"/>
    <property type="match status" value="2"/>
</dbReference>
<feature type="transmembrane region" description="Helical" evidence="6">
    <location>
        <begin position="88"/>
        <end position="105"/>
    </location>
</feature>
<dbReference type="PANTHER" id="PTHR32322">
    <property type="entry name" value="INNER MEMBRANE TRANSPORTER"/>
    <property type="match status" value="1"/>
</dbReference>
<dbReference type="InterPro" id="IPR050638">
    <property type="entry name" value="AA-Vitamin_Transporters"/>
</dbReference>
<evidence type="ECO:0000256" key="3">
    <source>
        <dbReference type="ARBA" id="ARBA00022692"/>
    </source>
</evidence>
<reference evidence="8 9" key="1">
    <citation type="submission" date="2019-12" db="EMBL/GenBank/DDBJ databases">
        <authorList>
            <person name="Li C."/>
            <person name="Zhao J."/>
        </authorList>
    </citation>
    <scope>NUCLEOTIDE SEQUENCE [LARGE SCALE GENOMIC DNA]</scope>
    <source>
        <strain evidence="8 9">NEAU-DD11</strain>
    </source>
</reference>
<evidence type="ECO:0000256" key="5">
    <source>
        <dbReference type="ARBA" id="ARBA00023136"/>
    </source>
</evidence>
<accession>A0A7X3G2D8</accession>
<dbReference type="GO" id="GO:0016020">
    <property type="term" value="C:membrane"/>
    <property type="evidence" value="ECO:0007669"/>
    <property type="project" value="UniProtKB-SubCell"/>
</dbReference>
<dbReference type="AlphaFoldDB" id="A0A7X3G2D8"/>
<keyword evidence="5 6" id="KW-0472">Membrane</keyword>
<feature type="domain" description="EamA" evidence="7">
    <location>
        <begin position="137"/>
        <end position="242"/>
    </location>
</feature>
<evidence type="ECO:0000313" key="9">
    <source>
        <dbReference type="Proteomes" id="UP000443353"/>
    </source>
</evidence>
<feature type="transmembrane region" description="Helical" evidence="6">
    <location>
        <begin position="226"/>
        <end position="246"/>
    </location>
</feature>
<evidence type="ECO:0000256" key="6">
    <source>
        <dbReference type="SAM" id="Phobius"/>
    </source>
</evidence>
<feature type="transmembrane region" description="Helical" evidence="6">
    <location>
        <begin position="136"/>
        <end position="155"/>
    </location>
</feature>
<dbReference type="InterPro" id="IPR000620">
    <property type="entry name" value="EamA_dom"/>
</dbReference>
<comment type="caution">
    <text evidence="8">The sequence shown here is derived from an EMBL/GenBank/DDBJ whole genome shotgun (WGS) entry which is preliminary data.</text>
</comment>
<feature type="transmembrane region" description="Helical" evidence="6">
    <location>
        <begin position="30"/>
        <end position="47"/>
    </location>
</feature>
<dbReference type="RefSeq" id="WP_160409918.1">
    <property type="nucleotide sequence ID" value="NZ_WSES01000006.1"/>
</dbReference>
<organism evidence="8 9">
    <name type="scientific">Massilia cellulosiltytica</name>
    <dbReference type="NCBI Taxonomy" id="2683234"/>
    <lineage>
        <taxon>Bacteria</taxon>
        <taxon>Pseudomonadati</taxon>
        <taxon>Pseudomonadota</taxon>
        <taxon>Betaproteobacteria</taxon>
        <taxon>Burkholderiales</taxon>
        <taxon>Oxalobacteraceae</taxon>
        <taxon>Telluria group</taxon>
        <taxon>Massilia</taxon>
    </lineage>
</organism>
<name>A0A7X3G2D8_9BURK</name>
<feature type="transmembrane region" description="Helical" evidence="6">
    <location>
        <begin position="59"/>
        <end position="82"/>
    </location>
</feature>
<comment type="similarity">
    <text evidence="2">Belongs to the EamA transporter family.</text>
</comment>